<keyword evidence="2" id="KW-0472">Membrane</keyword>
<reference evidence="4" key="1">
    <citation type="submission" date="2015-05" db="EMBL/GenBank/DDBJ databases">
        <authorList>
            <person name="Wilson R.K."/>
            <person name="Warren W.C."/>
            <person name="Olafson P."/>
        </authorList>
    </citation>
    <scope>NUCLEOTIDE SEQUENCE [LARGE SCALE GENOMIC DNA]</scope>
    <source>
        <strain evidence="4">USDA</strain>
    </source>
</reference>
<dbReference type="EnsemblMetazoa" id="SCAU008987-RD">
    <property type="protein sequence ID" value="SCAU008987-PD"/>
    <property type="gene ID" value="SCAU008987"/>
</dbReference>
<proteinExistence type="predicted"/>
<evidence type="ECO:0000313" key="4">
    <source>
        <dbReference type="Proteomes" id="UP000095300"/>
    </source>
</evidence>
<feature type="transmembrane region" description="Helical" evidence="2">
    <location>
        <begin position="232"/>
        <end position="255"/>
    </location>
</feature>
<keyword evidence="4" id="KW-1185">Reference proteome</keyword>
<dbReference type="VEuPathDB" id="VectorBase:SCAU008987"/>
<keyword evidence="2" id="KW-1133">Transmembrane helix</keyword>
<dbReference type="EnsemblMetazoa" id="SCAU008987-RC">
    <property type="protein sequence ID" value="SCAU008987-PC"/>
    <property type="gene ID" value="SCAU008987"/>
</dbReference>
<feature type="compositionally biased region" description="Low complexity" evidence="1">
    <location>
        <begin position="175"/>
        <end position="190"/>
    </location>
</feature>
<accession>A0A1I8PKT5</accession>
<evidence type="ECO:0000256" key="2">
    <source>
        <dbReference type="SAM" id="Phobius"/>
    </source>
</evidence>
<reference evidence="3" key="2">
    <citation type="submission" date="2020-05" db="UniProtKB">
        <authorList>
            <consortium name="EnsemblMetazoa"/>
        </authorList>
    </citation>
    <scope>IDENTIFICATION</scope>
    <source>
        <strain evidence="3">USDA</strain>
    </source>
</reference>
<protein>
    <submittedName>
        <fullName evidence="3">Uncharacterized protein</fullName>
    </submittedName>
</protein>
<sequence>MATAVNTSVLNNTTGAPPATTNPHELALQSLCKQILKSRLFRGFYEERRYVDNVSGYRDIVSLHRSEKELHKLLKDIRDKLEMFYSQQNPNMWIGISCVPLGGGFTPSPGALDTFIWAEVDDLAFGQYWFSIKSLRFRGNEVILKLKTVRSVEAEELSEKWTKPVVRERRESEMTSSAQVQSSAADSTTAAKENEVNLQDFAEIFQQWRNSIKQTIYDFMSRDVSKENILGILRFLGLLLVSLLSGAFMGVKFLGSFALRFMFEMSRFTHAATPILLKIIDLFQKIVGGFYLLLAMIWKDAVVNRNRTAPSAPALEYNRPMYKSIQYEVRQRRISRPIGSPIVTEVE</sequence>
<dbReference type="EnsemblMetazoa" id="SCAU008987-RA">
    <property type="protein sequence ID" value="SCAU008987-PA"/>
    <property type="gene ID" value="SCAU008987"/>
</dbReference>
<feature type="region of interest" description="Disordered" evidence="1">
    <location>
        <begin position="1"/>
        <end position="22"/>
    </location>
</feature>
<dbReference type="OrthoDB" id="6362496at2759"/>
<evidence type="ECO:0000256" key="1">
    <source>
        <dbReference type="SAM" id="MobiDB-lite"/>
    </source>
</evidence>
<feature type="transmembrane region" description="Helical" evidence="2">
    <location>
        <begin position="275"/>
        <end position="298"/>
    </location>
</feature>
<gene>
    <name evidence="3" type="primary">106083866</name>
</gene>
<organism evidence="3 4">
    <name type="scientific">Stomoxys calcitrans</name>
    <name type="common">Stable fly</name>
    <name type="synonym">Conops calcitrans</name>
    <dbReference type="NCBI Taxonomy" id="35570"/>
    <lineage>
        <taxon>Eukaryota</taxon>
        <taxon>Metazoa</taxon>
        <taxon>Ecdysozoa</taxon>
        <taxon>Arthropoda</taxon>
        <taxon>Hexapoda</taxon>
        <taxon>Insecta</taxon>
        <taxon>Pterygota</taxon>
        <taxon>Neoptera</taxon>
        <taxon>Endopterygota</taxon>
        <taxon>Diptera</taxon>
        <taxon>Brachycera</taxon>
        <taxon>Muscomorpha</taxon>
        <taxon>Muscoidea</taxon>
        <taxon>Muscidae</taxon>
        <taxon>Stomoxys</taxon>
    </lineage>
</organism>
<keyword evidence="2" id="KW-0812">Transmembrane</keyword>
<dbReference type="AlphaFoldDB" id="A0A1I8PKT5"/>
<feature type="compositionally biased region" description="Low complexity" evidence="1">
    <location>
        <begin position="11"/>
        <end position="22"/>
    </location>
</feature>
<evidence type="ECO:0000313" key="3">
    <source>
        <dbReference type="EnsemblMetazoa" id="SCAU008987-PB"/>
    </source>
</evidence>
<dbReference type="EnsemblMetazoa" id="SCAU008987-RB">
    <property type="protein sequence ID" value="SCAU008987-PB"/>
    <property type="gene ID" value="SCAU008987"/>
</dbReference>
<feature type="compositionally biased region" description="Polar residues" evidence="1">
    <location>
        <begin position="1"/>
        <end position="10"/>
    </location>
</feature>
<dbReference type="Proteomes" id="UP000095300">
    <property type="component" value="Unassembled WGS sequence"/>
</dbReference>
<name>A0A1I8PKT5_STOCA</name>
<feature type="region of interest" description="Disordered" evidence="1">
    <location>
        <begin position="170"/>
        <end position="190"/>
    </location>
</feature>